<dbReference type="AlphaFoldDB" id="A0A4P6WK84"/>
<dbReference type="Pfam" id="PF04448">
    <property type="entry name" value="DUF551"/>
    <property type="match status" value="1"/>
</dbReference>
<dbReference type="KEGG" id="cars:E1B03_07540"/>
<evidence type="ECO:0000313" key="4">
    <source>
        <dbReference type="Proteomes" id="UP000293850"/>
    </source>
</evidence>
<dbReference type="Proteomes" id="UP000293850">
    <property type="component" value="Chromosome"/>
</dbReference>
<evidence type="ECO:0000313" key="2">
    <source>
        <dbReference type="EMBL" id="QBM22300.1"/>
    </source>
</evidence>
<organism evidence="3 4">
    <name type="scientific">Citrobacter arsenatis</name>
    <dbReference type="NCBI Taxonomy" id="2546350"/>
    <lineage>
        <taxon>Bacteria</taxon>
        <taxon>Pseudomonadati</taxon>
        <taxon>Pseudomonadota</taxon>
        <taxon>Gammaproteobacteria</taxon>
        <taxon>Enterobacterales</taxon>
        <taxon>Enterobacteriaceae</taxon>
        <taxon>Citrobacter</taxon>
    </lineage>
</organism>
<dbReference type="EMBL" id="CP037864">
    <property type="protein sequence ID" value="QBM22300.1"/>
    <property type="molecule type" value="Genomic_DNA"/>
</dbReference>
<protein>
    <submittedName>
        <fullName evidence="3">DUF551 domain-containing protein</fullName>
    </submittedName>
</protein>
<evidence type="ECO:0000313" key="3">
    <source>
        <dbReference type="EMBL" id="QBM23769.1"/>
    </source>
</evidence>
<name>A0A4P6WK84_9ENTR</name>
<feature type="domain" description="DUF551" evidence="1">
    <location>
        <begin position="4"/>
        <end position="64"/>
    </location>
</feature>
<dbReference type="EMBL" id="CP037864">
    <property type="protein sequence ID" value="QBM23769.1"/>
    <property type="molecule type" value="Genomic_DNA"/>
</dbReference>
<keyword evidence="4" id="KW-1185">Reference proteome</keyword>
<proteinExistence type="predicted"/>
<accession>A0A4P6WK84</accession>
<dbReference type="KEGG" id="cars:E1B03_15590"/>
<sequence length="65" mass="7531">MIMGWIKCSDKMPPNGVMVLLLNDGDYDFGFIIGDRLHVFSYGKWKPLRVEKVSHWQPLPEPPTE</sequence>
<gene>
    <name evidence="2" type="ORF">E1B03_07540</name>
    <name evidence="3" type="ORF">E1B03_15590</name>
</gene>
<evidence type="ECO:0000259" key="1">
    <source>
        <dbReference type="Pfam" id="PF04448"/>
    </source>
</evidence>
<dbReference type="InterPro" id="IPR007539">
    <property type="entry name" value="DUF551"/>
</dbReference>
<reference evidence="3 4" key="1">
    <citation type="submission" date="2019-03" db="EMBL/GenBank/DDBJ databases">
        <title>Complete genome sequence of an arsenate-respiring bacteria, Citrobacter sp. LY-1.</title>
        <authorList>
            <person name="Wang H."/>
            <person name="Liu Y."/>
            <person name="Li Q."/>
            <person name="Huang J."/>
        </authorList>
    </citation>
    <scope>NUCLEOTIDE SEQUENCE [LARGE SCALE GENOMIC DNA]</scope>
    <source>
        <strain evidence="3 4">LY-1</strain>
    </source>
</reference>